<keyword evidence="3" id="KW-1185">Reference proteome</keyword>
<dbReference type="eggNOG" id="ENOG502RB1P">
    <property type="taxonomic scope" value="Eukaryota"/>
</dbReference>
<organism evidence="2 3">
    <name type="scientific">Rhizopus delemar (strain RA 99-880 / ATCC MYA-4621 / FGSC 9543 / NRRL 43880)</name>
    <name type="common">Mucormycosis agent</name>
    <name type="synonym">Rhizopus arrhizus var. delemar</name>
    <dbReference type="NCBI Taxonomy" id="246409"/>
    <lineage>
        <taxon>Eukaryota</taxon>
        <taxon>Fungi</taxon>
        <taxon>Fungi incertae sedis</taxon>
        <taxon>Mucoromycota</taxon>
        <taxon>Mucoromycotina</taxon>
        <taxon>Mucoromycetes</taxon>
        <taxon>Mucorales</taxon>
        <taxon>Mucorineae</taxon>
        <taxon>Rhizopodaceae</taxon>
        <taxon>Rhizopus</taxon>
    </lineage>
</organism>
<dbReference type="AlphaFoldDB" id="I1CCQ6"/>
<dbReference type="VEuPathDB" id="FungiDB:RO3G_10947"/>
<dbReference type="OrthoDB" id="5514856at2759"/>
<proteinExistence type="predicted"/>
<dbReference type="EMBL" id="CH476739">
    <property type="protein sequence ID" value="EIE86236.1"/>
    <property type="molecule type" value="Genomic_DNA"/>
</dbReference>
<sequence>MDRRQLQQGEKSPSFLQAIKSEIFSPEKRQGNINIALSVTVFTGAIVFLRNWGELLAV</sequence>
<feature type="transmembrane region" description="Helical" evidence="1">
    <location>
        <begin position="33"/>
        <end position="52"/>
    </location>
</feature>
<keyword evidence="1" id="KW-1133">Transmembrane helix</keyword>
<keyword evidence="1" id="KW-0472">Membrane</keyword>
<dbReference type="RefSeq" id="XP_067521632.1">
    <property type="nucleotide sequence ID" value="XM_067665531.1"/>
</dbReference>
<reference evidence="2 3" key="1">
    <citation type="journal article" date="2009" name="PLoS Genet.">
        <title>Genomic analysis of the basal lineage fungus Rhizopus oryzae reveals a whole-genome duplication.</title>
        <authorList>
            <person name="Ma L.-J."/>
            <person name="Ibrahim A.S."/>
            <person name="Skory C."/>
            <person name="Grabherr M.G."/>
            <person name="Burger G."/>
            <person name="Butler M."/>
            <person name="Elias M."/>
            <person name="Idnurm A."/>
            <person name="Lang B.F."/>
            <person name="Sone T."/>
            <person name="Abe A."/>
            <person name="Calvo S.E."/>
            <person name="Corrochano L.M."/>
            <person name="Engels R."/>
            <person name="Fu J."/>
            <person name="Hansberg W."/>
            <person name="Kim J.-M."/>
            <person name="Kodira C.D."/>
            <person name="Koehrsen M.J."/>
            <person name="Liu B."/>
            <person name="Miranda-Saavedra D."/>
            <person name="O'Leary S."/>
            <person name="Ortiz-Castellanos L."/>
            <person name="Poulter R."/>
            <person name="Rodriguez-Romero J."/>
            <person name="Ruiz-Herrera J."/>
            <person name="Shen Y.-Q."/>
            <person name="Zeng Q."/>
            <person name="Galagan J."/>
            <person name="Birren B.W."/>
            <person name="Cuomo C.A."/>
            <person name="Wickes B.L."/>
        </authorList>
    </citation>
    <scope>NUCLEOTIDE SEQUENCE [LARGE SCALE GENOMIC DNA]</scope>
    <source>
        <strain evidence="3">RA 99-880 / ATCC MYA-4621 / FGSC 9543 / NRRL 43880</strain>
    </source>
</reference>
<evidence type="ECO:0000313" key="2">
    <source>
        <dbReference type="EMBL" id="EIE86236.1"/>
    </source>
</evidence>
<gene>
    <name evidence="2" type="ORF">RO3G_10947</name>
</gene>
<accession>I1CCQ6</accession>
<protein>
    <submittedName>
        <fullName evidence="2">Uncharacterized protein</fullName>
    </submittedName>
</protein>
<dbReference type="GeneID" id="93617912"/>
<dbReference type="Proteomes" id="UP000009138">
    <property type="component" value="Unassembled WGS sequence"/>
</dbReference>
<name>I1CCQ6_RHIO9</name>
<dbReference type="InParanoid" id="I1CCQ6"/>
<keyword evidence="1" id="KW-0812">Transmembrane</keyword>
<evidence type="ECO:0000313" key="3">
    <source>
        <dbReference type="Proteomes" id="UP000009138"/>
    </source>
</evidence>
<evidence type="ECO:0000256" key="1">
    <source>
        <dbReference type="SAM" id="Phobius"/>
    </source>
</evidence>